<dbReference type="Pfam" id="PF00293">
    <property type="entry name" value="NUDIX"/>
    <property type="match status" value="1"/>
</dbReference>
<dbReference type="RefSeq" id="WP_047262000.1">
    <property type="nucleotide sequence ID" value="NZ_CP011542.1"/>
</dbReference>
<dbReference type="PANTHER" id="PTHR11839:SF31">
    <property type="entry name" value="ADP-RIBOSE PYROPHOSPHATASE"/>
    <property type="match status" value="1"/>
</dbReference>
<dbReference type="GO" id="GO:0006753">
    <property type="term" value="P:nucleoside phosphate metabolic process"/>
    <property type="evidence" value="ECO:0007669"/>
    <property type="project" value="TreeGrafter"/>
</dbReference>
<dbReference type="CDD" id="cd24158">
    <property type="entry name" value="NUDIX_ADPRase_Rv1700"/>
    <property type="match status" value="1"/>
</dbReference>
<keyword evidence="1 3" id="KW-0378">Hydrolase</keyword>
<dbReference type="GO" id="GO:0047631">
    <property type="term" value="F:ADP-ribose diphosphatase activity"/>
    <property type="evidence" value="ECO:0007669"/>
    <property type="project" value="UniProtKB-EC"/>
</dbReference>
<name>A0A0G3H216_9CORY</name>
<reference evidence="4" key="2">
    <citation type="submission" date="2015-05" db="EMBL/GenBank/DDBJ databases">
        <title>Complete genome sequence of Corynebacterium mustelae DSM 45274, isolated from various tissues of a male ferret with lethal sepsis.</title>
        <authorList>
            <person name="Ruckert C."/>
            <person name="Albersmeier A."/>
            <person name="Winkler A."/>
            <person name="Tauch A."/>
        </authorList>
    </citation>
    <scope>NUCLEOTIDE SEQUENCE [LARGE SCALE GENOMIC DNA]</scope>
    <source>
        <strain evidence="4">DSM 45274</strain>
    </source>
</reference>
<dbReference type="PANTHER" id="PTHR11839">
    <property type="entry name" value="UDP/ADP-SUGAR PYROPHOSPHATASE"/>
    <property type="match status" value="1"/>
</dbReference>
<proteinExistence type="predicted"/>
<organism evidence="3 4">
    <name type="scientific">Corynebacterium mustelae</name>
    <dbReference type="NCBI Taxonomy" id="571915"/>
    <lineage>
        <taxon>Bacteria</taxon>
        <taxon>Bacillati</taxon>
        <taxon>Actinomycetota</taxon>
        <taxon>Actinomycetes</taxon>
        <taxon>Mycobacteriales</taxon>
        <taxon>Corynebacteriaceae</taxon>
        <taxon>Corynebacterium</taxon>
    </lineage>
</organism>
<evidence type="ECO:0000256" key="1">
    <source>
        <dbReference type="ARBA" id="ARBA00022801"/>
    </source>
</evidence>
<protein>
    <submittedName>
        <fullName evidence="3">NTP pyrophosphohydrolase</fullName>
        <ecNumber evidence="3">3.6.1.13</ecNumber>
    </submittedName>
</protein>
<accession>A0A0G3H216</accession>
<dbReference type="AlphaFoldDB" id="A0A0G3H216"/>
<dbReference type="Proteomes" id="UP000035199">
    <property type="component" value="Chromosome"/>
</dbReference>
<dbReference type="Gene3D" id="3.90.79.10">
    <property type="entry name" value="Nucleoside Triphosphate Pyrophosphohydrolase"/>
    <property type="match status" value="1"/>
</dbReference>
<dbReference type="KEGG" id="cmv:CMUST_07710"/>
<feature type="domain" description="Nudix hydrolase" evidence="2">
    <location>
        <begin position="40"/>
        <end position="170"/>
    </location>
</feature>
<evidence type="ECO:0000259" key="2">
    <source>
        <dbReference type="PROSITE" id="PS51462"/>
    </source>
</evidence>
<dbReference type="GO" id="GO:0019693">
    <property type="term" value="P:ribose phosphate metabolic process"/>
    <property type="evidence" value="ECO:0007669"/>
    <property type="project" value="TreeGrafter"/>
</dbReference>
<evidence type="ECO:0000313" key="3">
    <source>
        <dbReference type="EMBL" id="AKK05868.1"/>
    </source>
</evidence>
<dbReference type="SUPFAM" id="SSF55811">
    <property type="entry name" value="Nudix"/>
    <property type="match status" value="1"/>
</dbReference>
<dbReference type="EC" id="3.6.1.13" evidence="3"/>
<reference evidence="3 4" key="1">
    <citation type="journal article" date="2015" name="Genome Announc.">
        <title>Complete Genome Sequence of the Type Strain Corynebacterium mustelae DSM 45274, Isolated from Various Tissues of a Male Ferret with Lethal Sepsis.</title>
        <authorList>
            <person name="Ruckert C."/>
            <person name="Eimer J."/>
            <person name="Winkler A."/>
            <person name="Tauch A."/>
        </authorList>
    </citation>
    <scope>NUCLEOTIDE SEQUENCE [LARGE SCALE GENOMIC DNA]</scope>
    <source>
        <strain evidence="3 4">DSM 45274</strain>
    </source>
</reference>
<dbReference type="PROSITE" id="PS51462">
    <property type="entry name" value="NUDIX"/>
    <property type="match status" value="1"/>
</dbReference>
<dbReference type="PATRIC" id="fig|571915.4.peg.1646"/>
<dbReference type="InterPro" id="IPR015797">
    <property type="entry name" value="NUDIX_hydrolase-like_dom_sf"/>
</dbReference>
<dbReference type="STRING" id="571915.CMUST_07710"/>
<dbReference type="EMBL" id="CP011542">
    <property type="protein sequence ID" value="AKK05868.1"/>
    <property type="molecule type" value="Genomic_DNA"/>
</dbReference>
<dbReference type="OrthoDB" id="9806150at2"/>
<gene>
    <name evidence="3" type="ORF">CMUST_07710</name>
</gene>
<dbReference type="GO" id="GO:0005829">
    <property type="term" value="C:cytosol"/>
    <property type="evidence" value="ECO:0007669"/>
    <property type="project" value="TreeGrafter"/>
</dbReference>
<keyword evidence="4" id="KW-1185">Reference proteome</keyword>
<sequence>MAFEYEVINSRLVAENSILALRRDEVTMPDGTTSHREIVEHFGAVAIVAYDGNNIAMVRQYRHAVKTRLWELPAGLLDIANEDPLVCAQRELKEEAGIGARNWAVLVDGINSPGFCDEAVRIYLATDLFSVQQPNRQHEELDMENEWVPLVEAVEMVMNGKIHNLTAVAGIMCANNVLSHNAQPREYDCDFALRPTALSSRRQAQGLLGDMKQVVRD</sequence>
<dbReference type="InterPro" id="IPR000086">
    <property type="entry name" value="NUDIX_hydrolase_dom"/>
</dbReference>
<evidence type="ECO:0000313" key="4">
    <source>
        <dbReference type="Proteomes" id="UP000035199"/>
    </source>
</evidence>